<dbReference type="InterPro" id="IPR016138">
    <property type="entry name" value="Ribosome_inactivat_prot_sub1"/>
</dbReference>
<dbReference type="RefSeq" id="WP_144869054.1">
    <property type="nucleotide sequence ID" value="NZ_LR213863.1"/>
</dbReference>
<proteinExistence type="predicted"/>
<dbReference type="AlphaFoldDB" id="A0A563VJ89"/>
<dbReference type="SUPFAM" id="SSF56371">
    <property type="entry name" value="Ribosome inactivating proteins (RIP)"/>
    <property type="match status" value="1"/>
</dbReference>
<accession>A0A563VJ89</accession>
<dbReference type="Pfam" id="PF00161">
    <property type="entry name" value="RIP"/>
    <property type="match status" value="1"/>
</dbReference>
<sequence>MNLESTSIADINSSVLSFSAEDSISDLEPTNNIHETQLTDSQWDDSAIHIEAEELNLDNYAIETISNPQISGDAPISLKNTDGETGTTDGVFDDLSGAERVVAGYDDTLLTNEEAEQAGEVASLSYQVAAGNEEQREQLIVALTGKEADNLTNVEKQNLDLLFDNLVQGQGPAVDFSVASQAPLQDILAENPQLDDNTLSLGTNGAFVKNDSSSGGTALLSVDLEGQDLLDVAKEEYGEAIAAEAAAMGIDLAPGDVGARLLAVSDGTSLDPATNPDAFINAPEDTAVVMVDGDIVEAEANRVRNVITFSNSVQEDGRNASGNTQSNNYRSVIDAIRQAATARVLLEGGRADRVGITPNFNGEFNPIRVDMFLGGRELAPSIQLWIEPTSMYIVGIGYGGERELNGVVNEEYQYRPIGQTEGQTFIPTLVEAGYADGGRTTINVLPGIPESYTQIENAAVQRANLNIDTMTFNGNAQNYINIVDNGINGNAERRSLLNLATAFAEGARFNGIAERIEANLRNDGGTAFDERLLRATTDWGQIGQYVQDVQRNPNIRPVDLGNNFRIDNLRDARNLISLVPGSTTDTFPGGPSS</sequence>
<protein>
    <submittedName>
        <fullName evidence="1">Uncharacterized protein</fullName>
    </submittedName>
</protein>
<dbReference type="InterPro" id="IPR036041">
    <property type="entry name" value="Ribosome-inact_prot_sf"/>
</dbReference>
<reference evidence="1 2" key="1">
    <citation type="submission" date="2019-01" db="EMBL/GenBank/DDBJ databases">
        <authorList>
            <person name="Brito A."/>
        </authorList>
    </citation>
    <scope>NUCLEOTIDE SEQUENCE [LARGE SCALE GENOMIC DNA]</scope>
    <source>
        <strain evidence="1">1</strain>
    </source>
</reference>
<evidence type="ECO:0000313" key="2">
    <source>
        <dbReference type="Proteomes" id="UP000320055"/>
    </source>
</evidence>
<organism evidence="1 2">
    <name type="scientific">Hyella patelloides LEGE 07179</name>
    <dbReference type="NCBI Taxonomy" id="945734"/>
    <lineage>
        <taxon>Bacteria</taxon>
        <taxon>Bacillati</taxon>
        <taxon>Cyanobacteriota</taxon>
        <taxon>Cyanophyceae</taxon>
        <taxon>Pleurocapsales</taxon>
        <taxon>Hyellaceae</taxon>
        <taxon>Hyella</taxon>
    </lineage>
</organism>
<gene>
    <name evidence="1" type="ORF">H1P_1070020</name>
</gene>
<dbReference type="OrthoDB" id="4230871at2"/>
<dbReference type="InterPro" id="IPR001574">
    <property type="entry name" value="Ribosome_inactivat_prot"/>
</dbReference>
<name>A0A563VJ89_9CYAN</name>
<dbReference type="GO" id="GO:0017148">
    <property type="term" value="P:negative regulation of translation"/>
    <property type="evidence" value="ECO:0007669"/>
    <property type="project" value="InterPro"/>
</dbReference>
<dbReference type="GO" id="GO:0030598">
    <property type="term" value="F:rRNA N-glycosylase activity"/>
    <property type="evidence" value="ECO:0007669"/>
    <property type="project" value="InterPro"/>
</dbReference>
<dbReference type="Proteomes" id="UP000320055">
    <property type="component" value="Unassembled WGS sequence"/>
</dbReference>
<keyword evidence="2" id="KW-1185">Reference proteome</keyword>
<dbReference type="Gene3D" id="3.40.420.10">
    <property type="entry name" value="Ricin (A subunit), domain 1"/>
    <property type="match status" value="1"/>
</dbReference>
<dbReference type="EMBL" id="CAACVJ010000010">
    <property type="protein sequence ID" value="VEP11508.1"/>
    <property type="molecule type" value="Genomic_DNA"/>
</dbReference>
<evidence type="ECO:0000313" key="1">
    <source>
        <dbReference type="EMBL" id="VEP11508.1"/>
    </source>
</evidence>